<dbReference type="PANTHER" id="PTHR47331">
    <property type="entry name" value="PHD-TYPE DOMAIN-CONTAINING PROTEIN"/>
    <property type="match status" value="1"/>
</dbReference>
<dbReference type="STRING" id="53326.A0A016WUK0"/>
<dbReference type="EMBL" id="JARK01000121">
    <property type="protein sequence ID" value="EYC42698.1"/>
    <property type="molecule type" value="Genomic_DNA"/>
</dbReference>
<reference evidence="2" key="1">
    <citation type="journal article" date="2015" name="Nat. Genet.">
        <title>The genome and transcriptome of the zoonotic hookworm Ancylostoma ceylanicum identify infection-specific gene families.</title>
        <authorList>
            <person name="Schwarz E.M."/>
            <person name="Hu Y."/>
            <person name="Antoshechkin I."/>
            <person name="Miller M.M."/>
            <person name="Sternberg P.W."/>
            <person name="Aroian R.V."/>
        </authorList>
    </citation>
    <scope>NUCLEOTIDE SEQUENCE</scope>
    <source>
        <strain evidence="2">HY135</strain>
    </source>
</reference>
<dbReference type="InterPro" id="IPR008042">
    <property type="entry name" value="Retrotrans_Pao"/>
</dbReference>
<evidence type="ECO:0000313" key="1">
    <source>
        <dbReference type="EMBL" id="EYC42698.1"/>
    </source>
</evidence>
<dbReference type="Proteomes" id="UP000024635">
    <property type="component" value="Unassembled WGS sequence"/>
</dbReference>
<accession>A0A016WUK0</accession>
<gene>
    <name evidence="1" type="primary">Acey_s0521.g2868</name>
    <name evidence="1" type="ORF">Y032_0521g2868</name>
</gene>
<protein>
    <submittedName>
        <fullName evidence="1">Uncharacterized protein</fullName>
    </submittedName>
</protein>
<organism evidence="1 2">
    <name type="scientific">Ancylostoma ceylanicum</name>
    <dbReference type="NCBI Taxonomy" id="53326"/>
    <lineage>
        <taxon>Eukaryota</taxon>
        <taxon>Metazoa</taxon>
        <taxon>Ecdysozoa</taxon>
        <taxon>Nematoda</taxon>
        <taxon>Chromadorea</taxon>
        <taxon>Rhabditida</taxon>
        <taxon>Rhabditina</taxon>
        <taxon>Rhabditomorpha</taxon>
        <taxon>Strongyloidea</taxon>
        <taxon>Ancylostomatidae</taxon>
        <taxon>Ancylostomatinae</taxon>
        <taxon>Ancylostoma</taxon>
    </lineage>
</organism>
<evidence type="ECO:0000313" key="2">
    <source>
        <dbReference type="Proteomes" id="UP000024635"/>
    </source>
</evidence>
<sequence>MNLFFHYQKHQKKTSLGLKEKFKQAASIYDLLGWISPATLIAKEFIQKLWKSQLPWDTLLPKELSQEWKSILANWKMKQIRMPRNFGFDDLGNTQFQLHVFTDASKTAYSAVAYLLSHETNHQPKIRLLLAKSRLSPIRKIPTIPRLELSAITIGAILVKYLQSQLDISICKSYIWSDSKVALMWTKCDKALPVFIRNRVESIQANAPTSEPRYVLGDQNPDIGSRGMTLENLLKSDLWFNGPSFLLQSEKKWPDDVSHIYDSADDAEESFLVEENTSPTHEPLFQEERFSSWTKLLNTIFIVLLFIIEKSQKASRHFSNQSSQVLATAEIIICRQVQLTHPPADTIKNQLHLYYCEKTRL</sequence>
<proteinExistence type="predicted"/>
<keyword evidence="2" id="KW-1185">Reference proteome</keyword>
<dbReference type="OrthoDB" id="5872779at2759"/>
<comment type="caution">
    <text evidence="1">The sequence shown here is derived from an EMBL/GenBank/DDBJ whole genome shotgun (WGS) entry which is preliminary data.</text>
</comment>
<dbReference type="Pfam" id="PF05380">
    <property type="entry name" value="Peptidase_A17"/>
    <property type="match status" value="1"/>
</dbReference>
<dbReference type="AlphaFoldDB" id="A0A016WUK0"/>
<name>A0A016WUK0_9BILA</name>